<reference evidence="2 3" key="1">
    <citation type="journal article" date="2017" name="Nat. Commun.">
        <title>Genome assembly with in vitro proximity ligation data and whole-genome triplication in lettuce.</title>
        <authorList>
            <person name="Reyes-Chin-Wo S."/>
            <person name="Wang Z."/>
            <person name="Yang X."/>
            <person name="Kozik A."/>
            <person name="Arikit S."/>
            <person name="Song C."/>
            <person name="Xia L."/>
            <person name="Froenicke L."/>
            <person name="Lavelle D.O."/>
            <person name="Truco M.J."/>
            <person name="Xia R."/>
            <person name="Zhu S."/>
            <person name="Xu C."/>
            <person name="Xu H."/>
            <person name="Xu X."/>
            <person name="Cox K."/>
            <person name="Korf I."/>
            <person name="Meyers B.C."/>
            <person name="Michelmore R.W."/>
        </authorList>
    </citation>
    <scope>NUCLEOTIDE SEQUENCE [LARGE SCALE GENOMIC DNA]</scope>
    <source>
        <strain evidence="3">cv. Salinas</strain>
        <tissue evidence="2">Seedlings</tissue>
    </source>
</reference>
<keyword evidence="3" id="KW-1185">Reference proteome</keyword>
<feature type="compositionally biased region" description="Basic and acidic residues" evidence="1">
    <location>
        <begin position="73"/>
        <end position="84"/>
    </location>
</feature>
<comment type="caution">
    <text evidence="2">The sequence shown here is derived from an EMBL/GenBank/DDBJ whole genome shotgun (WGS) entry which is preliminary data.</text>
</comment>
<feature type="region of interest" description="Disordered" evidence="1">
    <location>
        <begin position="65"/>
        <end position="84"/>
    </location>
</feature>
<evidence type="ECO:0000313" key="2">
    <source>
        <dbReference type="EMBL" id="KAJ0219781.1"/>
    </source>
</evidence>
<sequence>MFLKDVKHGHYLLINCYEDLMSGENAKQFDHLCSNFYELNNDSIWGCSSNVNLVVEDVRVSDSTTKLLQPSQDRSKDRPPSKRKESRVEKFIIIKFFRYLKERRTYNKIKQMQVVSNKQFHIMMTRTTSLILIYQFEEERIRGRWN</sequence>
<evidence type="ECO:0000256" key="1">
    <source>
        <dbReference type="SAM" id="MobiDB-lite"/>
    </source>
</evidence>
<dbReference type="AlphaFoldDB" id="A0A9R1W734"/>
<accession>A0A9R1W734</accession>
<dbReference type="Proteomes" id="UP000235145">
    <property type="component" value="Unassembled WGS sequence"/>
</dbReference>
<gene>
    <name evidence="2" type="ORF">LSAT_V11C200052220</name>
</gene>
<evidence type="ECO:0000313" key="3">
    <source>
        <dbReference type="Proteomes" id="UP000235145"/>
    </source>
</evidence>
<protein>
    <submittedName>
        <fullName evidence="2">Uncharacterized protein</fullName>
    </submittedName>
</protein>
<name>A0A9R1W734_LACSA</name>
<organism evidence="2 3">
    <name type="scientific">Lactuca sativa</name>
    <name type="common">Garden lettuce</name>
    <dbReference type="NCBI Taxonomy" id="4236"/>
    <lineage>
        <taxon>Eukaryota</taxon>
        <taxon>Viridiplantae</taxon>
        <taxon>Streptophyta</taxon>
        <taxon>Embryophyta</taxon>
        <taxon>Tracheophyta</taxon>
        <taxon>Spermatophyta</taxon>
        <taxon>Magnoliopsida</taxon>
        <taxon>eudicotyledons</taxon>
        <taxon>Gunneridae</taxon>
        <taxon>Pentapetalae</taxon>
        <taxon>asterids</taxon>
        <taxon>campanulids</taxon>
        <taxon>Asterales</taxon>
        <taxon>Asteraceae</taxon>
        <taxon>Cichorioideae</taxon>
        <taxon>Cichorieae</taxon>
        <taxon>Lactucinae</taxon>
        <taxon>Lactuca</taxon>
    </lineage>
</organism>
<proteinExistence type="predicted"/>
<dbReference type="EMBL" id="NBSK02000002">
    <property type="protein sequence ID" value="KAJ0219781.1"/>
    <property type="molecule type" value="Genomic_DNA"/>
</dbReference>